<comment type="caution">
    <text evidence="1">The sequence shown here is derived from an EMBL/GenBank/DDBJ whole genome shotgun (WGS) entry which is preliminary data.</text>
</comment>
<dbReference type="Proteomes" id="UP000252107">
    <property type="component" value="Unassembled WGS sequence"/>
</dbReference>
<name>A0A367QZS3_9NOSO</name>
<dbReference type="EMBL" id="LXQD01000293">
    <property type="protein sequence ID" value="RCJ29449.1"/>
    <property type="molecule type" value="Genomic_DNA"/>
</dbReference>
<protein>
    <submittedName>
        <fullName evidence="1">Integrase</fullName>
    </submittedName>
</protein>
<sequence length="32" mass="3463">MNMIRKGQVKGVEKGDIGAQVKFVAQIFSIVA</sequence>
<accession>A0A367QZS3</accession>
<evidence type="ECO:0000313" key="2">
    <source>
        <dbReference type="Proteomes" id="UP000252107"/>
    </source>
</evidence>
<gene>
    <name evidence="1" type="ORF">A6770_22230</name>
</gene>
<keyword evidence="2" id="KW-1185">Reference proteome</keyword>
<dbReference type="AlphaFoldDB" id="A0A367QZS3"/>
<proteinExistence type="predicted"/>
<reference evidence="1" key="1">
    <citation type="submission" date="2016-04" db="EMBL/GenBank/DDBJ databases">
        <authorList>
            <person name="Tabuchi Yagui T.R."/>
        </authorList>
    </citation>
    <scope>NUCLEOTIDE SEQUENCE [LARGE SCALE GENOMIC DNA]</scope>
    <source>
        <strain evidence="1">NIES-26</strain>
    </source>
</reference>
<evidence type="ECO:0000313" key="1">
    <source>
        <dbReference type="EMBL" id="RCJ29449.1"/>
    </source>
</evidence>
<organism evidence="1 2">
    <name type="scientific">Nostoc minutum NIES-26</name>
    <dbReference type="NCBI Taxonomy" id="1844469"/>
    <lineage>
        <taxon>Bacteria</taxon>
        <taxon>Bacillati</taxon>
        <taxon>Cyanobacteriota</taxon>
        <taxon>Cyanophyceae</taxon>
        <taxon>Nostocales</taxon>
        <taxon>Nostocaceae</taxon>
        <taxon>Nostoc</taxon>
    </lineage>
</organism>